<dbReference type="Proteomes" id="UP000053105">
    <property type="component" value="Unassembled WGS sequence"/>
</dbReference>
<sequence length="210" mass="21799">MAPADSATLSSCTLDTDDATNAPTQSILAHPASGGAPCVPYHATELPHHRATPHASQRRPGTSVRSAGRLAVGSRSKRRNDRWIYFKGGSLVMYDSASCSYAGALELKGASGAGAAAAAAGVTAAGVKQENWPYRGLTCGSTFQRLKESVDKAKQALADRGGYLSGAFSPPPRANPSAISPTASITEFNPNNALPNETEAKMKVTTGRRV</sequence>
<dbReference type="AlphaFoldDB" id="A0A0N0U3B0"/>
<keyword evidence="3" id="KW-1185">Reference proteome</keyword>
<dbReference type="OrthoDB" id="10067219at2759"/>
<feature type="region of interest" description="Disordered" evidence="1">
    <location>
        <begin position="48"/>
        <end position="73"/>
    </location>
</feature>
<organism evidence="2 3">
    <name type="scientific">Melipona quadrifasciata</name>
    <dbReference type="NCBI Taxonomy" id="166423"/>
    <lineage>
        <taxon>Eukaryota</taxon>
        <taxon>Metazoa</taxon>
        <taxon>Ecdysozoa</taxon>
        <taxon>Arthropoda</taxon>
        <taxon>Hexapoda</taxon>
        <taxon>Insecta</taxon>
        <taxon>Pterygota</taxon>
        <taxon>Neoptera</taxon>
        <taxon>Endopterygota</taxon>
        <taxon>Hymenoptera</taxon>
        <taxon>Apocrita</taxon>
        <taxon>Aculeata</taxon>
        <taxon>Apoidea</taxon>
        <taxon>Anthophila</taxon>
        <taxon>Apidae</taxon>
        <taxon>Melipona</taxon>
    </lineage>
</organism>
<proteinExistence type="predicted"/>
<reference evidence="2 3" key="1">
    <citation type="submission" date="2015-07" db="EMBL/GenBank/DDBJ databases">
        <title>The genome of Melipona quadrifasciata.</title>
        <authorList>
            <person name="Pan H."/>
            <person name="Kapheim K."/>
        </authorList>
    </citation>
    <scope>NUCLEOTIDE SEQUENCE [LARGE SCALE GENOMIC DNA]</scope>
    <source>
        <strain evidence="2">0111107301</strain>
        <tissue evidence="2">Whole body</tissue>
    </source>
</reference>
<gene>
    <name evidence="2" type="ORF">WN51_05591</name>
</gene>
<name>A0A0N0U3B0_9HYME</name>
<dbReference type="EMBL" id="KQ435891">
    <property type="protein sequence ID" value="KOX69428.1"/>
    <property type="molecule type" value="Genomic_DNA"/>
</dbReference>
<accession>A0A0N0U3B0</accession>
<feature type="region of interest" description="Disordered" evidence="1">
    <location>
        <begin position="186"/>
        <end position="210"/>
    </location>
</feature>
<evidence type="ECO:0000256" key="1">
    <source>
        <dbReference type="SAM" id="MobiDB-lite"/>
    </source>
</evidence>
<evidence type="ECO:0000313" key="3">
    <source>
        <dbReference type="Proteomes" id="UP000053105"/>
    </source>
</evidence>
<dbReference type="STRING" id="166423.A0A0N0U3B0"/>
<feature type="compositionally biased region" description="Polar residues" evidence="1">
    <location>
        <begin position="186"/>
        <end position="195"/>
    </location>
</feature>
<evidence type="ECO:0000313" key="2">
    <source>
        <dbReference type="EMBL" id="KOX69428.1"/>
    </source>
</evidence>
<protein>
    <submittedName>
        <fullName evidence="2">Uncharacterized protein</fullName>
    </submittedName>
</protein>